<feature type="non-terminal residue" evidence="1">
    <location>
        <position position="1"/>
    </location>
</feature>
<evidence type="ECO:0000313" key="2">
    <source>
        <dbReference type="Proteomes" id="UP000767854"/>
    </source>
</evidence>
<dbReference type="Proteomes" id="UP000767854">
    <property type="component" value="Unassembled WGS sequence"/>
</dbReference>
<protein>
    <submittedName>
        <fullName evidence="1">Uncharacterized protein</fullName>
    </submittedName>
</protein>
<keyword evidence="2" id="KW-1185">Reference proteome</keyword>
<organism evidence="1 2">
    <name type="scientific">Fusibacter tunisiensis</name>
    <dbReference type="NCBI Taxonomy" id="1008308"/>
    <lineage>
        <taxon>Bacteria</taxon>
        <taxon>Bacillati</taxon>
        <taxon>Bacillota</taxon>
        <taxon>Clostridia</taxon>
        <taxon>Eubacteriales</taxon>
        <taxon>Eubacteriales Family XII. Incertae Sedis</taxon>
        <taxon>Fusibacter</taxon>
    </lineage>
</organism>
<accession>A0ABS2MS38</accession>
<sequence length="55" mass="6484">ESLKKCTCTNVDQNYYLFDYYDEVLEDIGQATDIDFSTKIRTLQQIKKNISETKI</sequence>
<proteinExistence type="predicted"/>
<dbReference type="EMBL" id="JAFBDT010000013">
    <property type="protein sequence ID" value="MBM7562203.1"/>
    <property type="molecule type" value="Genomic_DNA"/>
</dbReference>
<name>A0ABS2MS38_9FIRM</name>
<evidence type="ECO:0000313" key="1">
    <source>
        <dbReference type="EMBL" id="MBM7562203.1"/>
    </source>
</evidence>
<gene>
    <name evidence="1" type="ORF">JOC49_001746</name>
</gene>
<comment type="caution">
    <text evidence="1">The sequence shown here is derived from an EMBL/GenBank/DDBJ whole genome shotgun (WGS) entry which is preliminary data.</text>
</comment>
<reference evidence="1 2" key="1">
    <citation type="submission" date="2021-01" db="EMBL/GenBank/DDBJ databases">
        <title>Genomic Encyclopedia of Type Strains, Phase IV (KMG-IV): sequencing the most valuable type-strain genomes for metagenomic binning, comparative biology and taxonomic classification.</title>
        <authorList>
            <person name="Goeker M."/>
        </authorList>
    </citation>
    <scope>NUCLEOTIDE SEQUENCE [LARGE SCALE GENOMIC DNA]</scope>
    <source>
        <strain evidence="1 2">DSM 24436</strain>
    </source>
</reference>